<name>A0A1F6DA86_9BACT</name>
<reference evidence="2 3" key="1">
    <citation type="journal article" date="2016" name="Nat. Commun.">
        <title>Thousands of microbial genomes shed light on interconnected biogeochemical processes in an aquifer system.</title>
        <authorList>
            <person name="Anantharaman K."/>
            <person name="Brown C.T."/>
            <person name="Hug L.A."/>
            <person name="Sharon I."/>
            <person name="Castelle C.J."/>
            <person name="Probst A.J."/>
            <person name="Thomas B.C."/>
            <person name="Singh A."/>
            <person name="Wilkins M.J."/>
            <person name="Karaoz U."/>
            <person name="Brodie E.L."/>
            <person name="Williams K.H."/>
            <person name="Hubbard S.S."/>
            <person name="Banfield J.F."/>
        </authorList>
    </citation>
    <scope>NUCLEOTIDE SEQUENCE [LARGE SCALE GENOMIC DNA]</scope>
</reference>
<dbReference type="AlphaFoldDB" id="A0A1F6DA86"/>
<evidence type="ECO:0000313" key="3">
    <source>
        <dbReference type="Proteomes" id="UP000177958"/>
    </source>
</evidence>
<comment type="caution">
    <text evidence="2">The sequence shown here is derived from an EMBL/GenBank/DDBJ whole genome shotgun (WGS) entry which is preliminary data.</text>
</comment>
<feature type="transmembrane region" description="Helical" evidence="1">
    <location>
        <begin position="56"/>
        <end position="80"/>
    </location>
</feature>
<keyword evidence="1" id="KW-0812">Transmembrane</keyword>
<dbReference type="EMBL" id="MFKX01000004">
    <property type="protein sequence ID" value="OGG58305.1"/>
    <property type="molecule type" value="Genomic_DNA"/>
</dbReference>
<accession>A0A1F6DA86</accession>
<gene>
    <name evidence="2" type="ORF">A2853_00075</name>
</gene>
<evidence type="ECO:0000256" key="1">
    <source>
        <dbReference type="SAM" id="Phobius"/>
    </source>
</evidence>
<proteinExistence type="predicted"/>
<evidence type="ECO:0000313" key="2">
    <source>
        <dbReference type="EMBL" id="OGG58305.1"/>
    </source>
</evidence>
<dbReference type="Proteomes" id="UP000177958">
    <property type="component" value="Unassembled WGS sequence"/>
</dbReference>
<keyword evidence="1" id="KW-0472">Membrane</keyword>
<organism evidence="2 3">
    <name type="scientific">Candidatus Kaiserbacteria bacterium RIFCSPHIGHO2_01_FULL_55_17</name>
    <dbReference type="NCBI Taxonomy" id="1798484"/>
    <lineage>
        <taxon>Bacteria</taxon>
        <taxon>Candidatus Kaiseribacteriota</taxon>
    </lineage>
</organism>
<protein>
    <submittedName>
        <fullName evidence="2">Uncharacterized protein</fullName>
    </submittedName>
</protein>
<keyword evidence="1" id="KW-1133">Transmembrane helix</keyword>
<sequence>MSYLSRIRIRWFLSALGFSGAVLAPAWVPLVAMVLLALRYSAWEILGIGLLVDLLWLPAGVSFSHLPLFTLIALILVWGLEPLRSEFLT</sequence>
<feature type="transmembrane region" description="Helical" evidence="1">
    <location>
        <begin position="12"/>
        <end position="36"/>
    </location>
</feature>